<evidence type="ECO:0000313" key="2">
    <source>
        <dbReference type="EMBL" id="MFM0638044.1"/>
    </source>
</evidence>
<dbReference type="InterPro" id="IPR003615">
    <property type="entry name" value="HNH_nuc"/>
</dbReference>
<comment type="caution">
    <text evidence="2">The sequence shown here is derived from an EMBL/GenBank/DDBJ whole genome shotgun (WGS) entry which is preliminary data.</text>
</comment>
<keyword evidence="2" id="KW-0255">Endonuclease</keyword>
<evidence type="ECO:0000313" key="3">
    <source>
        <dbReference type="Proteomes" id="UP001629432"/>
    </source>
</evidence>
<dbReference type="EMBL" id="JAQQCF010000012">
    <property type="protein sequence ID" value="MFM0638044.1"/>
    <property type="molecule type" value="Genomic_DNA"/>
</dbReference>
<keyword evidence="2" id="KW-0378">Hydrolase</keyword>
<keyword evidence="2" id="KW-0540">Nuclease</keyword>
<evidence type="ECO:0000259" key="1">
    <source>
        <dbReference type="Pfam" id="PF13392"/>
    </source>
</evidence>
<dbReference type="GO" id="GO:0004519">
    <property type="term" value="F:endonuclease activity"/>
    <property type="evidence" value="ECO:0007669"/>
    <property type="project" value="UniProtKB-KW"/>
</dbReference>
<dbReference type="RefSeq" id="WP_408336935.1">
    <property type="nucleotide sequence ID" value="NZ_JAQQCF010000012.1"/>
</dbReference>
<feature type="domain" description="HNH nuclease" evidence="1">
    <location>
        <begin position="73"/>
        <end position="115"/>
    </location>
</feature>
<accession>A0ABW9DTR0</accession>
<keyword evidence="3" id="KW-1185">Reference proteome</keyword>
<dbReference type="SUPFAM" id="SSF54060">
    <property type="entry name" value="His-Me finger endonucleases"/>
    <property type="match status" value="1"/>
</dbReference>
<name>A0ABW9DTR0_9BURK</name>
<protein>
    <submittedName>
        <fullName evidence="2">HNH endonuclease signature motif containing protein</fullName>
    </submittedName>
</protein>
<dbReference type="InterPro" id="IPR044930">
    <property type="entry name" value="Homing_endonuclease_His-Me"/>
</dbReference>
<dbReference type="Proteomes" id="UP001629432">
    <property type="component" value="Unassembled WGS sequence"/>
</dbReference>
<dbReference type="Gene3D" id="3.90.75.10">
    <property type="entry name" value="Homing Intron 3 (I-ppo) Encoded Endonuclease, Chain A"/>
    <property type="match status" value="1"/>
</dbReference>
<dbReference type="InterPro" id="IPR044925">
    <property type="entry name" value="His-Me_finger_sf"/>
</dbReference>
<sequence length="181" mass="20359">MLKQRDRIPRTLNDAFGQFTGRRGSRPGGFRTTRQKIEEDSIAIPFSGCWIWMGAIRANGYGKVQHKGRETRAHRASYEVFNGHVPDGLCVCHRCDVRACVNPHHLFLGTKKENTEDMMRKGRKAPAITKHGESSHLAKLAASDVLEIRSSASSALELSMKFGVTRTQIYAIRSRKAWAHI</sequence>
<gene>
    <name evidence="2" type="ORF">PQQ63_15185</name>
</gene>
<dbReference type="Pfam" id="PF13392">
    <property type="entry name" value="HNH_3"/>
    <property type="match status" value="1"/>
</dbReference>
<organism evidence="2 3">
    <name type="scientific">Paraburkholderia metrosideri</name>
    <dbReference type="NCBI Taxonomy" id="580937"/>
    <lineage>
        <taxon>Bacteria</taxon>
        <taxon>Pseudomonadati</taxon>
        <taxon>Pseudomonadota</taxon>
        <taxon>Betaproteobacteria</taxon>
        <taxon>Burkholderiales</taxon>
        <taxon>Burkholderiaceae</taxon>
        <taxon>Paraburkholderia</taxon>
    </lineage>
</organism>
<reference evidence="2 3" key="1">
    <citation type="journal article" date="2024" name="Chem. Sci.">
        <title>Discovery of megapolipeptins by genome mining of a Burkholderiales bacteria collection.</title>
        <authorList>
            <person name="Paulo B.S."/>
            <person name="Recchia M.J.J."/>
            <person name="Lee S."/>
            <person name="Fergusson C.H."/>
            <person name="Romanowski S.B."/>
            <person name="Hernandez A."/>
            <person name="Krull N."/>
            <person name="Liu D.Y."/>
            <person name="Cavanagh H."/>
            <person name="Bos A."/>
            <person name="Gray C.A."/>
            <person name="Murphy B.T."/>
            <person name="Linington R.G."/>
            <person name="Eustaquio A.S."/>
        </authorList>
    </citation>
    <scope>NUCLEOTIDE SEQUENCE [LARGE SCALE GENOMIC DNA]</scope>
    <source>
        <strain evidence="2 3">RL17-338-BIC-A</strain>
    </source>
</reference>
<proteinExistence type="predicted"/>